<dbReference type="SUPFAM" id="SSF53383">
    <property type="entry name" value="PLP-dependent transferases"/>
    <property type="match status" value="1"/>
</dbReference>
<organism evidence="4 5">
    <name type="scientific">Armillaria tabescens</name>
    <name type="common">Ringless honey mushroom</name>
    <name type="synonym">Agaricus tabescens</name>
    <dbReference type="NCBI Taxonomy" id="1929756"/>
    <lineage>
        <taxon>Eukaryota</taxon>
        <taxon>Fungi</taxon>
        <taxon>Dikarya</taxon>
        <taxon>Basidiomycota</taxon>
        <taxon>Agaricomycotina</taxon>
        <taxon>Agaricomycetes</taxon>
        <taxon>Agaricomycetidae</taxon>
        <taxon>Agaricales</taxon>
        <taxon>Marasmiineae</taxon>
        <taxon>Physalacriaceae</taxon>
        <taxon>Desarmillaria</taxon>
    </lineage>
</organism>
<gene>
    <name evidence="4" type="ORF">EV420DRAFT_1266644</name>
</gene>
<evidence type="ECO:0000256" key="1">
    <source>
        <dbReference type="ARBA" id="ARBA00001933"/>
    </source>
</evidence>
<reference evidence="4" key="1">
    <citation type="submission" date="2023-06" db="EMBL/GenBank/DDBJ databases">
        <authorList>
            <consortium name="Lawrence Berkeley National Laboratory"/>
            <person name="Ahrendt S."/>
            <person name="Sahu N."/>
            <person name="Indic B."/>
            <person name="Wong-Bajracharya J."/>
            <person name="Merenyi Z."/>
            <person name="Ke H.-M."/>
            <person name="Monk M."/>
            <person name="Kocsube S."/>
            <person name="Drula E."/>
            <person name="Lipzen A."/>
            <person name="Balint B."/>
            <person name="Henrissat B."/>
            <person name="Andreopoulos B."/>
            <person name="Martin F.M."/>
            <person name="Harder C.B."/>
            <person name="Rigling D."/>
            <person name="Ford K.L."/>
            <person name="Foster G.D."/>
            <person name="Pangilinan J."/>
            <person name="Papanicolaou A."/>
            <person name="Barry K."/>
            <person name="LaButti K."/>
            <person name="Viragh M."/>
            <person name="Koriabine M."/>
            <person name="Yan M."/>
            <person name="Riley R."/>
            <person name="Champramary S."/>
            <person name="Plett K.L."/>
            <person name="Tsai I.J."/>
            <person name="Slot J."/>
            <person name="Sipos G."/>
            <person name="Plett J."/>
            <person name="Nagy L.G."/>
            <person name="Grigoriev I.V."/>
        </authorList>
    </citation>
    <scope>NUCLEOTIDE SEQUENCE</scope>
    <source>
        <strain evidence="4">CCBAS 213</strain>
    </source>
</reference>
<dbReference type="GeneID" id="85350893"/>
<comment type="cofactor">
    <cofactor evidence="1 3">
        <name>pyridoxal 5'-phosphate</name>
        <dbReference type="ChEBI" id="CHEBI:597326"/>
    </cofactor>
</comment>
<dbReference type="Pfam" id="PF01053">
    <property type="entry name" value="Cys_Met_Meta_PP"/>
    <property type="match status" value="1"/>
</dbReference>
<dbReference type="PANTHER" id="PTHR42699:SF1">
    <property type="entry name" value="CYSTATHIONINE GAMMA-SYNTHASE-RELATED"/>
    <property type="match status" value="1"/>
</dbReference>
<evidence type="ECO:0000256" key="2">
    <source>
        <dbReference type="ARBA" id="ARBA00022898"/>
    </source>
</evidence>
<proteinExistence type="inferred from homology"/>
<dbReference type="GO" id="GO:0030170">
    <property type="term" value="F:pyridoxal phosphate binding"/>
    <property type="evidence" value="ECO:0007669"/>
    <property type="project" value="InterPro"/>
</dbReference>
<evidence type="ECO:0000256" key="3">
    <source>
        <dbReference type="RuleBase" id="RU362118"/>
    </source>
</evidence>
<dbReference type="Gene3D" id="3.90.1150.10">
    <property type="entry name" value="Aspartate Aminotransferase, domain 1"/>
    <property type="match status" value="1"/>
</dbReference>
<dbReference type="InterPro" id="IPR000277">
    <property type="entry name" value="Cys/Met-Metab_PyrdxlP-dep_enz"/>
</dbReference>
<dbReference type="PANTHER" id="PTHR42699">
    <property type="match status" value="1"/>
</dbReference>
<dbReference type="Gene3D" id="3.40.640.10">
    <property type="entry name" value="Type I PLP-dependent aspartate aminotransferase-like (Major domain)"/>
    <property type="match status" value="1"/>
</dbReference>
<dbReference type="AlphaFoldDB" id="A0AA39N9U9"/>
<accession>A0AA39N9U9</accession>
<sequence>MIGGIQPAALGDAIPPNVPHTIVCSLPAWQDAVGFAEGEERVSNSLKAGYPRQKIHDYVKALWKICSRIHGVEGEECALSFSRKSVEECVLYVKKHAEKPGEPRVCRFEIPYKSDMDVYGFPDVFAVFFPSSALTEASQFMMYTGSGISARFAELCLGCIPEELVDTSTFVVPLKTINWRDQGYYQVYRPVETGSEAKSALRRLFAGDFGDESTNIRGVPGVSSDDVYLYASGMNAIWHLHLMILDARPKGLKSAAFNVLYSHSHNLIERWGAGHYVIGSGSTAELETLLASEQAKNPEQPPLAALYIDFPTNPMLRSPDVARLRELADQYHVPLIIDETVGNLINVQLLPYADVVVCSLTKIISGLANVMGGALLLNPTSPYYSEFKARMEETYQDTYFSEDAICLEANTRDIKQRIAIVDKNAEAVADYLYTRSQTAQGSFIKQVLYPKYQTPEIYERYLNKESTSPGYGGLLSISFTSLAVAKVFYDTLPCYKGITFGTIFTLAIPFTEMSFHSKLQWAEENGVDHALIRISIGMEDWESLKDGFDVALAAAEDAALATKLNEDPVVQ</sequence>
<keyword evidence="2 3" id="KW-0663">Pyridoxal phosphate</keyword>
<dbReference type="InterPro" id="IPR015421">
    <property type="entry name" value="PyrdxlP-dep_Trfase_major"/>
</dbReference>
<keyword evidence="4" id="KW-0808">Transferase</keyword>
<dbReference type="GO" id="GO:0019346">
    <property type="term" value="P:transsulfuration"/>
    <property type="evidence" value="ECO:0007669"/>
    <property type="project" value="InterPro"/>
</dbReference>
<dbReference type="InterPro" id="IPR015422">
    <property type="entry name" value="PyrdxlP-dep_Trfase_small"/>
</dbReference>
<dbReference type="EMBL" id="JAUEPS010000010">
    <property type="protein sequence ID" value="KAK0461673.1"/>
    <property type="molecule type" value="Genomic_DNA"/>
</dbReference>
<dbReference type="InterPro" id="IPR015424">
    <property type="entry name" value="PyrdxlP-dep_Trfase"/>
</dbReference>
<dbReference type="Proteomes" id="UP001175211">
    <property type="component" value="Unassembled WGS sequence"/>
</dbReference>
<protein>
    <submittedName>
        <fullName evidence="4">Pyridoxal phosphate-dependent transferase</fullName>
    </submittedName>
</protein>
<dbReference type="RefSeq" id="XP_060333411.1">
    <property type="nucleotide sequence ID" value="XM_060467345.1"/>
</dbReference>
<dbReference type="GO" id="GO:0003962">
    <property type="term" value="F:cystathionine gamma-synthase activity"/>
    <property type="evidence" value="ECO:0007669"/>
    <property type="project" value="TreeGrafter"/>
</dbReference>
<evidence type="ECO:0000313" key="4">
    <source>
        <dbReference type="EMBL" id="KAK0461673.1"/>
    </source>
</evidence>
<name>A0AA39N9U9_ARMTA</name>
<dbReference type="InterPro" id="IPR051750">
    <property type="entry name" value="Trans-sulfuration_enzymes"/>
</dbReference>
<keyword evidence="5" id="KW-1185">Reference proteome</keyword>
<evidence type="ECO:0000313" key="5">
    <source>
        <dbReference type="Proteomes" id="UP001175211"/>
    </source>
</evidence>
<comment type="similarity">
    <text evidence="3">Belongs to the trans-sulfuration enzymes family.</text>
</comment>
<comment type="caution">
    <text evidence="4">The sequence shown here is derived from an EMBL/GenBank/DDBJ whole genome shotgun (WGS) entry which is preliminary data.</text>
</comment>